<accession>A7E2K6</accession>
<dbReference type="Pfam" id="PF02140">
    <property type="entry name" value="SUEL_Lectin"/>
    <property type="match status" value="1"/>
</dbReference>
<dbReference type="Gene3D" id="2.60.120.740">
    <property type="match status" value="1"/>
</dbReference>
<reference evidence="6" key="2">
    <citation type="journal article" date="2013" name="Nature">
        <title>The zebrafish reference genome sequence and its relationship to the human genome.</title>
        <authorList>
            <consortium name="Genome Reference Consortium Zebrafish"/>
            <person name="Howe K."/>
            <person name="Clark M.D."/>
            <person name="Torroja C.F."/>
            <person name="Torrance J."/>
            <person name="Berthelot C."/>
            <person name="Muffato M."/>
            <person name="Collins J.E."/>
            <person name="Humphray S."/>
            <person name="McLaren K."/>
            <person name="Matthews L."/>
            <person name="McLaren S."/>
            <person name="Sealy I."/>
            <person name="Caccamo M."/>
            <person name="Churcher C."/>
            <person name="Scott C."/>
            <person name="Barrett J.C."/>
            <person name="Koch R."/>
            <person name="Rauch G.J."/>
            <person name="White S."/>
            <person name="Chow W."/>
            <person name="Kilian B."/>
            <person name="Quintais L.T."/>
            <person name="Guerra-Assuncao J.A."/>
            <person name="Zhou Y."/>
            <person name="Gu Y."/>
            <person name="Yen J."/>
            <person name="Vogel J.H."/>
            <person name="Eyre T."/>
            <person name="Redmond S."/>
            <person name="Banerjee R."/>
            <person name="Chi J."/>
            <person name="Fu B."/>
            <person name="Langley E."/>
            <person name="Maguire S.F."/>
            <person name="Laird G.K."/>
            <person name="Lloyd D."/>
            <person name="Kenyon E."/>
            <person name="Donaldson S."/>
            <person name="Sehra H."/>
            <person name="Almeida-King J."/>
            <person name="Loveland J."/>
            <person name="Trevanion S."/>
            <person name="Jones M."/>
            <person name="Quail M."/>
            <person name="Willey D."/>
            <person name="Hunt A."/>
            <person name="Burton J."/>
            <person name="Sims S."/>
            <person name="McLay K."/>
            <person name="Plumb B."/>
            <person name="Davis J."/>
            <person name="Clee C."/>
            <person name="Oliver K."/>
            <person name="Clark R."/>
            <person name="Riddle C."/>
            <person name="Elliot D."/>
            <person name="Eliott D."/>
            <person name="Threadgold G."/>
            <person name="Harden G."/>
            <person name="Ware D."/>
            <person name="Begum S."/>
            <person name="Mortimore B."/>
            <person name="Mortimer B."/>
            <person name="Kerry G."/>
            <person name="Heath P."/>
            <person name="Phillimore B."/>
            <person name="Tracey A."/>
            <person name="Corby N."/>
            <person name="Dunn M."/>
            <person name="Johnson C."/>
            <person name="Wood J."/>
            <person name="Clark S."/>
            <person name="Pelan S."/>
            <person name="Griffiths G."/>
            <person name="Smith M."/>
            <person name="Glithero R."/>
            <person name="Howden P."/>
            <person name="Barker N."/>
            <person name="Lloyd C."/>
            <person name="Stevens C."/>
            <person name="Harley J."/>
            <person name="Holt K."/>
            <person name="Panagiotidis G."/>
            <person name="Lovell J."/>
            <person name="Beasley H."/>
            <person name="Henderson C."/>
            <person name="Gordon D."/>
            <person name="Auger K."/>
            <person name="Wright D."/>
            <person name="Collins J."/>
            <person name="Raisen C."/>
            <person name="Dyer L."/>
            <person name="Leung K."/>
            <person name="Robertson L."/>
            <person name="Ambridge K."/>
            <person name="Leongamornlert D."/>
            <person name="McGuire S."/>
            <person name="Gilderthorp R."/>
            <person name="Griffiths C."/>
            <person name="Manthravadi D."/>
            <person name="Nichol S."/>
            <person name="Barker G."/>
            <person name="Whitehead S."/>
            <person name="Kay M."/>
            <person name="Brown J."/>
            <person name="Murnane C."/>
            <person name="Gray E."/>
            <person name="Humphries M."/>
            <person name="Sycamore N."/>
            <person name="Barker D."/>
            <person name="Saunders D."/>
            <person name="Wallis J."/>
            <person name="Babbage A."/>
            <person name="Hammond S."/>
            <person name="Mashreghi-Mohammadi M."/>
            <person name="Barr L."/>
            <person name="Martin S."/>
            <person name="Wray P."/>
            <person name="Ellington A."/>
            <person name="Matthews N."/>
            <person name="Ellwood M."/>
            <person name="Woodmansey R."/>
            <person name="Clark G."/>
            <person name="Cooper J."/>
            <person name="Cooper J."/>
            <person name="Tromans A."/>
            <person name="Grafham D."/>
            <person name="Skuce C."/>
            <person name="Pandian R."/>
            <person name="Andrews R."/>
            <person name="Harrison E."/>
            <person name="Kimberley A."/>
            <person name="Garnett J."/>
            <person name="Fosker N."/>
            <person name="Hall R."/>
            <person name="Garner P."/>
            <person name="Kelly D."/>
            <person name="Bird C."/>
            <person name="Palmer S."/>
            <person name="Gehring I."/>
            <person name="Berger A."/>
            <person name="Dooley C.M."/>
            <person name="Ersan-Urun Z."/>
            <person name="Eser C."/>
            <person name="Geiger H."/>
            <person name="Geisler M."/>
            <person name="Karotki L."/>
            <person name="Kirn A."/>
            <person name="Konantz J."/>
            <person name="Konantz M."/>
            <person name="Oberlander M."/>
            <person name="Rudolph-Geiger S."/>
            <person name="Teucke M."/>
            <person name="Lanz C."/>
            <person name="Raddatz G."/>
            <person name="Osoegawa K."/>
            <person name="Zhu B."/>
            <person name="Rapp A."/>
            <person name="Widaa S."/>
            <person name="Langford C."/>
            <person name="Yang F."/>
            <person name="Schuster S.C."/>
            <person name="Carter N.P."/>
            <person name="Harrow J."/>
            <person name="Ning Z."/>
            <person name="Herrero J."/>
            <person name="Searle S.M."/>
            <person name="Enright A."/>
            <person name="Geisler R."/>
            <person name="Plasterk R.H."/>
            <person name="Lee C."/>
            <person name="Westerfield M."/>
            <person name="de Jong P.J."/>
            <person name="Zon L.I."/>
            <person name="Postlethwait J.H."/>
            <person name="Nusslein-Volhard C."/>
            <person name="Hubbard T.J."/>
            <person name="Roest Crollius H."/>
            <person name="Rogers J."/>
            <person name="Stemple D.L."/>
        </authorList>
    </citation>
    <scope>NUCLEOTIDE SEQUENCE [LARGE SCALE GENOMIC DNA]</scope>
</reference>
<evidence type="ECO:0000256" key="1">
    <source>
        <dbReference type="ARBA" id="ARBA00022734"/>
    </source>
</evidence>
<accession>F1QBU2</accession>
<keyword evidence="9" id="KW-1267">Proteomics identification</keyword>
<name>A7E2K6_DANRE</name>
<dbReference type="AlphaFoldDB" id="A7E2K6"/>
<dbReference type="Proteomes" id="UP000000437">
    <property type="component" value="Chromosome 22"/>
</dbReference>
<keyword evidence="3 7" id="KW-0732">Signal</keyword>
<reference evidence="7" key="4">
    <citation type="submission" date="2025-04" db="UniProtKB">
        <authorList>
            <consortium name="RefSeq"/>
        </authorList>
    </citation>
    <scope>IDENTIFICATION</scope>
    <source>
        <strain evidence="7">Tuebingen</strain>
    </source>
</reference>
<evidence type="ECO:0000313" key="6">
    <source>
        <dbReference type="Proteomes" id="UP000000437"/>
    </source>
</evidence>
<dbReference type="InterPro" id="IPR043159">
    <property type="entry name" value="Lectin_gal-bd_sf"/>
</dbReference>
<keyword evidence="2" id="KW-0677">Repeat</keyword>
<keyword evidence="6" id="KW-1185">Reference proteome</keyword>
<dbReference type="InterPro" id="IPR000922">
    <property type="entry name" value="Lectin_gal-bd_dom"/>
</dbReference>
<dbReference type="PROSITE" id="PS50228">
    <property type="entry name" value="SUEL_LECTIN"/>
    <property type="match status" value="1"/>
</dbReference>
<dbReference type="PANTHER" id="PTHR46780">
    <property type="entry name" value="PROTEIN EVA-1"/>
    <property type="match status" value="1"/>
</dbReference>
<feature type="signal peptide" evidence="3">
    <location>
        <begin position="1"/>
        <end position="21"/>
    </location>
</feature>
<dbReference type="EMBL" id="BC150395">
    <property type="protein sequence ID" value="AAI50396.1"/>
    <property type="molecule type" value="mRNA"/>
</dbReference>
<gene>
    <name evidence="5 7 8" type="primary">si:ch211-250e5.16</name>
    <name evidence="7" type="synonym">fi32c03</name>
    <name evidence="7" type="synonym">wu:fi32c03</name>
</gene>
<keyword evidence="1" id="KW-0430">Lectin</keyword>
<dbReference type="RefSeq" id="NP_001093874.1">
    <property type="nucleotide sequence ID" value="NM_001100404.2"/>
</dbReference>
<evidence type="ECO:0000313" key="8">
    <source>
        <dbReference type="ZFIN" id="ZDB-GENE-030131-6052"/>
    </source>
</evidence>
<organism evidence="5">
    <name type="scientific">Danio rerio</name>
    <name type="common">Zebrafish</name>
    <name type="synonym">Brachydanio rerio</name>
    <dbReference type="NCBI Taxonomy" id="7955"/>
    <lineage>
        <taxon>Eukaryota</taxon>
        <taxon>Metazoa</taxon>
        <taxon>Chordata</taxon>
        <taxon>Craniata</taxon>
        <taxon>Vertebrata</taxon>
        <taxon>Euteleostomi</taxon>
        <taxon>Actinopterygii</taxon>
        <taxon>Neopterygii</taxon>
        <taxon>Teleostei</taxon>
        <taxon>Ostariophysi</taxon>
        <taxon>Cypriniformes</taxon>
        <taxon>Danionidae</taxon>
        <taxon>Danioninae</taxon>
        <taxon>Danio</taxon>
    </lineage>
</organism>
<evidence type="ECO:0000259" key="4">
    <source>
        <dbReference type="PROSITE" id="PS50228"/>
    </source>
</evidence>
<feature type="domain" description="SUEL-type lectin" evidence="4">
    <location>
        <begin position="34"/>
        <end position="125"/>
    </location>
</feature>
<evidence type="ECO:0000256" key="3">
    <source>
        <dbReference type="SAM" id="SignalP"/>
    </source>
</evidence>
<evidence type="ECO:0000256" key="2">
    <source>
        <dbReference type="ARBA" id="ARBA00022737"/>
    </source>
</evidence>
<dbReference type="OrthoDB" id="1100386at2759"/>
<protein>
    <submittedName>
        <fullName evidence="5">Si:ch211-250e5.16 protein</fullName>
    </submittedName>
    <submittedName>
        <fullName evidence="7">Uncharacterized protein LOC562807 precursor</fullName>
    </submittedName>
</protein>
<dbReference type="FunFam" id="2.60.120.740:FF:000001">
    <property type="entry name" value="Adhesion G protein-coupled receptor L2"/>
    <property type="match status" value="1"/>
</dbReference>
<evidence type="ECO:0000313" key="5">
    <source>
        <dbReference type="EMBL" id="AAI50396.1"/>
    </source>
</evidence>
<dbReference type="ZFIN" id="ZDB-GENE-030131-6052">
    <property type="gene designation" value="si:ch211-250e5.16"/>
</dbReference>
<dbReference type="KEGG" id="dre:562807"/>
<feature type="chain" id="PRO_5035034842" evidence="3 7">
    <location>
        <begin position="22"/>
        <end position="129"/>
    </location>
</feature>
<dbReference type="HOGENOM" id="CLU_143201_0_0_1"/>
<evidence type="ECO:0007829" key="9">
    <source>
        <dbReference type="PeptideAtlas" id="A7E2K6"/>
    </source>
</evidence>
<dbReference type="GeneID" id="562807"/>
<sequence length="129" mass="14800">MVALCLLLTLVFLNSILLISADDYCKRSIDIATACEHSVLDLSCPDHTRIKILAANYGRTERRICSYRRPYGQLRDTHCYSPNSVLIVARSCNWRKRCSVPATNSVFSDPCVGTYKYLRVKYCCRRRRG</sequence>
<dbReference type="eggNOG" id="KOG4729">
    <property type="taxonomic scope" value="Eukaryota"/>
</dbReference>
<dbReference type="AGR" id="ZFIN:ZDB-GENE-030131-6052"/>
<dbReference type="GO" id="GO:0030246">
    <property type="term" value="F:carbohydrate binding"/>
    <property type="evidence" value="ECO:0007669"/>
    <property type="project" value="UniProtKB-KW"/>
</dbReference>
<reference evidence="7" key="3">
    <citation type="journal article" date="2016" name="BMC Genomics">
        <title>Gene evolution and gene expression after whole genome duplication in fish: the PhyloFish database.</title>
        <authorList>
            <person name="Pasquier J."/>
            <person name="Cabau C."/>
            <person name="Nguyen T."/>
            <person name="Jouanno E."/>
            <person name="Severac D."/>
            <person name="Braasch I."/>
            <person name="Journot L."/>
            <person name="Pontarotti P."/>
            <person name="Klopp C."/>
            <person name="Postlethwait J.H."/>
            <person name="Guiguen Y."/>
            <person name="Bobe J."/>
        </authorList>
    </citation>
    <scope>NUCLEOTIDE SEQUENCE</scope>
    <source>
        <strain evidence="7">Tuebingen</strain>
    </source>
</reference>
<evidence type="ECO:0000313" key="7">
    <source>
        <dbReference type="RefSeq" id="NP_001093874.1"/>
    </source>
</evidence>
<reference evidence="5" key="1">
    <citation type="submission" date="2007-07" db="EMBL/GenBank/DDBJ databases">
        <authorList>
            <consortium name="NIH - Zebrafish Gene Collection (ZGC) project"/>
        </authorList>
    </citation>
    <scope>NUCLEOTIDE SEQUENCE [LARGE SCALE MRNA]</scope>
    <source>
        <tissue evidence="5">Testis</tissue>
    </source>
</reference>
<proteinExistence type="evidence at protein level"/>